<dbReference type="AlphaFoldDB" id="A0A2T4YN42"/>
<feature type="transmembrane region" description="Helical" evidence="1">
    <location>
        <begin position="116"/>
        <end position="133"/>
    </location>
</feature>
<feature type="transmembrane region" description="Helical" evidence="1">
    <location>
        <begin position="74"/>
        <end position="96"/>
    </location>
</feature>
<feature type="transmembrane region" description="Helical" evidence="1">
    <location>
        <begin position="204"/>
        <end position="221"/>
    </location>
</feature>
<proteinExistence type="predicted"/>
<organism evidence="2 3">
    <name type="scientific">Sphingomonas aerolata</name>
    <dbReference type="NCBI Taxonomy" id="185951"/>
    <lineage>
        <taxon>Bacteria</taxon>
        <taxon>Pseudomonadati</taxon>
        <taxon>Pseudomonadota</taxon>
        <taxon>Alphaproteobacteria</taxon>
        <taxon>Sphingomonadales</taxon>
        <taxon>Sphingomonadaceae</taxon>
        <taxon>Sphingomonas</taxon>
    </lineage>
</organism>
<sequence>MVLVDDPSFLGWVLFWTAVSLAALLPRQRFDDALAWARRLGWYAMSAAIAPFKDAAQLSMVHQRRGLPSSGFRAIGAVAASPLVGGATFLGLFASANPPIGRAFSQIVLPDPWATTWRTLFGLCVLMTVWASLRPSPHTTGPSRFGDHSIGTVFDPAVAQLTLLLVTFNMVIAVENGLDILFLSSGAGMPSGVTMADYAHRGTYSLSVTAALAGVFVLLALRPGSTAASRPLVRRLVTVWLVQNLLLVASSALRTLDYVDAYGMTVLRLSALAWMGLVATGLALIGWQLLFNRSAAWLINANALAAVTVLVTASVVDLGAVAATWNVRTALKMGKAGPPRDLCYMGLLGPSSLASLAKLEQHAREPQLRDRLTYLRWERQTETADAEADWRLWTPL</sequence>
<feature type="transmembrane region" description="Helical" evidence="1">
    <location>
        <begin position="272"/>
        <end position="291"/>
    </location>
</feature>
<gene>
    <name evidence="2" type="ORF">C8J24_3043</name>
</gene>
<dbReference type="InterPro" id="IPR025291">
    <property type="entry name" value="DUF4153"/>
</dbReference>
<feature type="transmembrane region" description="Helical" evidence="1">
    <location>
        <begin position="6"/>
        <end position="25"/>
    </location>
</feature>
<accession>A0A2T4YN42</accession>
<keyword evidence="3" id="KW-1185">Reference proteome</keyword>
<comment type="caution">
    <text evidence="2">The sequence shown here is derived from an EMBL/GenBank/DDBJ whole genome shotgun (WGS) entry which is preliminary data.</text>
</comment>
<name>A0A2T4YN42_9SPHN</name>
<dbReference type="Proteomes" id="UP000240996">
    <property type="component" value="Unassembled WGS sequence"/>
</dbReference>
<keyword evidence="1" id="KW-0812">Transmembrane</keyword>
<keyword evidence="1" id="KW-1133">Transmembrane helix</keyword>
<evidence type="ECO:0000313" key="2">
    <source>
        <dbReference type="EMBL" id="PTM44832.1"/>
    </source>
</evidence>
<reference evidence="2 3" key="1">
    <citation type="submission" date="2018-04" db="EMBL/GenBank/DDBJ databases">
        <title>Genomic Encyclopedia of Type Strains, Phase III (KMG-III): the genomes of soil and plant-associated and newly described type strains.</title>
        <authorList>
            <person name="Whitman W."/>
        </authorList>
    </citation>
    <scope>NUCLEOTIDE SEQUENCE [LARGE SCALE GENOMIC DNA]</scope>
    <source>
        <strain evidence="2 3">NW12</strain>
    </source>
</reference>
<dbReference type="EMBL" id="PZZN01000003">
    <property type="protein sequence ID" value="PTM44832.1"/>
    <property type="molecule type" value="Genomic_DNA"/>
</dbReference>
<feature type="transmembrane region" description="Helical" evidence="1">
    <location>
        <begin position="153"/>
        <end position="174"/>
    </location>
</feature>
<feature type="transmembrane region" description="Helical" evidence="1">
    <location>
        <begin position="233"/>
        <end position="252"/>
    </location>
</feature>
<protein>
    <submittedName>
        <fullName evidence="2">Uncharacterized protein DUF4173</fullName>
    </submittedName>
</protein>
<evidence type="ECO:0000313" key="3">
    <source>
        <dbReference type="Proteomes" id="UP000240996"/>
    </source>
</evidence>
<dbReference type="Pfam" id="PF13687">
    <property type="entry name" value="DUF4153"/>
    <property type="match status" value="1"/>
</dbReference>
<feature type="transmembrane region" description="Helical" evidence="1">
    <location>
        <begin position="303"/>
        <end position="325"/>
    </location>
</feature>
<keyword evidence="1" id="KW-0472">Membrane</keyword>
<evidence type="ECO:0000256" key="1">
    <source>
        <dbReference type="SAM" id="Phobius"/>
    </source>
</evidence>